<dbReference type="EMBL" id="FMAK01000023">
    <property type="protein sequence ID" value="SCB66865.1"/>
    <property type="molecule type" value="Genomic_DNA"/>
</dbReference>
<dbReference type="PANTHER" id="PTHR43479">
    <property type="entry name" value="ACREF/ENVCD OPERON REPRESSOR-RELATED"/>
    <property type="match status" value="1"/>
</dbReference>
<dbReference type="InterPro" id="IPR023772">
    <property type="entry name" value="DNA-bd_HTH_TetR-type_CS"/>
</dbReference>
<evidence type="ECO:0000256" key="1">
    <source>
        <dbReference type="ARBA" id="ARBA00022491"/>
    </source>
</evidence>
<proteinExistence type="predicted"/>
<dbReference type="PROSITE" id="PS50977">
    <property type="entry name" value="HTH_TETR_2"/>
    <property type="match status" value="1"/>
</dbReference>
<dbReference type="InterPro" id="IPR009057">
    <property type="entry name" value="Homeodomain-like_sf"/>
</dbReference>
<keyword evidence="1" id="KW-0678">Repressor</keyword>
<dbReference type="InterPro" id="IPR036271">
    <property type="entry name" value="Tet_transcr_reg_TetR-rel_C_sf"/>
</dbReference>
<dbReference type="AlphaFoldDB" id="A0A1G4ECD4"/>
<dbReference type="Proteomes" id="UP000195696">
    <property type="component" value="Unassembled WGS sequence"/>
</dbReference>
<dbReference type="InterPro" id="IPR001647">
    <property type="entry name" value="HTH_TetR"/>
</dbReference>
<sequence length="195" mass="22677">MTKNLQTSQHIVDASFKLMAEHGIEKMSLSMIAKEVGISKPAIYYHFPSKEALVDFLFEKIFSGYHFANYFVIEQYTKENFAEKLIADGLHMLSEYRGQEGILRVINEFIVTATRNEKYQKRLFEIQEDFLNGFHDLLKQGVELGVVSQHATEENAHTLALVIDNMSNYILIGFQLKYKEIWIQNVKNVMIMKEE</sequence>
<evidence type="ECO:0000313" key="6">
    <source>
        <dbReference type="Proteomes" id="UP000195696"/>
    </source>
</evidence>
<reference evidence="5 6" key="1">
    <citation type="submission" date="2016-08" db="EMBL/GenBank/DDBJ databases">
        <authorList>
            <person name="Seilhamer J.J."/>
        </authorList>
    </citation>
    <scope>NUCLEOTIDE SEQUENCE [LARGE SCALE GENOMIC DNA]</scope>
    <source>
        <strain evidence="5 6">SDA_GO95</strain>
    </source>
</reference>
<feature type="DNA-binding region" description="H-T-H motif" evidence="3">
    <location>
        <begin position="28"/>
        <end position="47"/>
    </location>
</feature>
<protein>
    <submittedName>
        <fullName evidence="5">TetR family transcriptional regulator</fullName>
    </submittedName>
</protein>
<dbReference type="PANTHER" id="PTHR43479:SF11">
    <property type="entry name" value="ACREF_ENVCD OPERON REPRESSOR-RELATED"/>
    <property type="match status" value="1"/>
</dbReference>
<evidence type="ECO:0000256" key="2">
    <source>
        <dbReference type="ARBA" id="ARBA00023125"/>
    </source>
</evidence>
<evidence type="ECO:0000256" key="3">
    <source>
        <dbReference type="PROSITE-ProRule" id="PRU00335"/>
    </source>
</evidence>
<dbReference type="Gene3D" id="1.10.10.60">
    <property type="entry name" value="Homeodomain-like"/>
    <property type="match status" value="1"/>
</dbReference>
<dbReference type="PROSITE" id="PS01081">
    <property type="entry name" value="HTH_TETR_1"/>
    <property type="match status" value="1"/>
</dbReference>
<keyword evidence="2 3" id="KW-0238">DNA-binding</keyword>
<dbReference type="InterPro" id="IPR050624">
    <property type="entry name" value="HTH-type_Tx_Regulator"/>
</dbReference>
<dbReference type="PRINTS" id="PR00455">
    <property type="entry name" value="HTHTETR"/>
</dbReference>
<dbReference type="RefSeq" id="WP_016104093.1">
    <property type="nucleotide sequence ID" value="NZ_FMAK01000023.1"/>
</dbReference>
<dbReference type="Pfam" id="PF00440">
    <property type="entry name" value="TetR_N"/>
    <property type="match status" value="1"/>
</dbReference>
<name>A0A1G4ECD4_BACMY</name>
<dbReference type="SUPFAM" id="SSF48498">
    <property type="entry name" value="Tetracyclin repressor-like, C-terminal domain"/>
    <property type="match status" value="1"/>
</dbReference>
<organism evidence="5 6">
    <name type="scientific">Bacillus mycoides</name>
    <dbReference type="NCBI Taxonomy" id="1405"/>
    <lineage>
        <taxon>Bacteria</taxon>
        <taxon>Bacillati</taxon>
        <taxon>Bacillota</taxon>
        <taxon>Bacilli</taxon>
        <taxon>Bacillales</taxon>
        <taxon>Bacillaceae</taxon>
        <taxon>Bacillus</taxon>
        <taxon>Bacillus cereus group</taxon>
    </lineage>
</organism>
<dbReference type="SUPFAM" id="SSF46689">
    <property type="entry name" value="Homeodomain-like"/>
    <property type="match status" value="1"/>
</dbReference>
<evidence type="ECO:0000259" key="4">
    <source>
        <dbReference type="PROSITE" id="PS50977"/>
    </source>
</evidence>
<dbReference type="GO" id="GO:0003677">
    <property type="term" value="F:DNA binding"/>
    <property type="evidence" value="ECO:0007669"/>
    <property type="project" value="UniProtKB-UniRule"/>
</dbReference>
<dbReference type="Gene3D" id="1.10.357.10">
    <property type="entry name" value="Tetracycline Repressor, domain 2"/>
    <property type="match status" value="1"/>
</dbReference>
<feature type="domain" description="HTH tetR-type" evidence="4">
    <location>
        <begin position="5"/>
        <end position="65"/>
    </location>
</feature>
<evidence type="ECO:0000313" key="5">
    <source>
        <dbReference type="EMBL" id="SCB66865.1"/>
    </source>
</evidence>
<gene>
    <name evidence="5" type="ORF">BWGO95_00983</name>
</gene>
<accession>A0A1G4ECD4</accession>